<dbReference type="PROSITE" id="PS01124">
    <property type="entry name" value="HTH_ARAC_FAMILY_2"/>
    <property type="match status" value="1"/>
</dbReference>
<dbReference type="SUPFAM" id="SSF46689">
    <property type="entry name" value="Homeodomain-like"/>
    <property type="match status" value="2"/>
</dbReference>
<dbReference type="Pfam" id="PF12833">
    <property type="entry name" value="HTH_18"/>
    <property type="match status" value="1"/>
</dbReference>
<keyword evidence="1" id="KW-0805">Transcription regulation</keyword>
<gene>
    <name evidence="4" type="ORF">K0B96_07210</name>
</gene>
<accession>A0A8F9TZJ0</accession>
<evidence type="ECO:0000256" key="1">
    <source>
        <dbReference type="ARBA" id="ARBA00023015"/>
    </source>
</evidence>
<evidence type="ECO:0000313" key="5">
    <source>
        <dbReference type="Proteomes" id="UP000825051"/>
    </source>
</evidence>
<dbReference type="AlphaFoldDB" id="A0A8F9TZJ0"/>
<dbReference type="KEGG" id="ole:K0B96_07210"/>
<dbReference type="Gene3D" id="1.10.10.60">
    <property type="entry name" value="Homeodomain-like"/>
    <property type="match status" value="2"/>
</dbReference>
<sequence>MPNKRKSVSKIDQTAWRSPLTASGHRLGEPDFTVQTHEVGCARYGREWDHAQVCSPYWRLYYNFEAGSSVRAGTAVWPLGPERVIVIPEGVVFDCRGGEGARHLWVHFTTRPAFSCAIRAVSADDVLRAMLGRLAEEVAADEGRRGSLHHWSIAVVRATLAAAGVVPAATHPRLRKVLRCVEGGLRGELSNQVLAQAVGLSVEAFIRWFGRETGRTPAVFVAEERVREAGRQLVFTNDSIEHIAEAVGFANRHHFTRVFTRYAGCAPGAFRRTRKP</sequence>
<dbReference type="EMBL" id="CP080507">
    <property type="protein sequence ID" value="QYM80387.1"/>
    <property type="molecule type" value="Genomic_DNA"/>
</dbReference>
<dbReference type="InterPro" id="IPR009057">
    <property type="entry name" value="Homeodomain-like_sf"/>
</dbReference>
<protein>
    <submittedName>
        <fullName evidence="4">AraC family transcriptional regulator</fullName>
    </submittedName>
</protein>
<dbReference type="GO" id="GO:0003700">
    <property type="term" value="F:DNA-binding transcription factor activity"/>
    <property type="evidence" value="ECO:0007669"/>
    <property type="project" value="InterPro"/>
</dbReference>
<dbReference type="GO" id="GO:0043565">
    <property type="term" value="F:sequence-specific DNA binding"/>
    <property type="evidence" value="ECO:0007669"/>
    <property type="project" value="InterPro"/>
</dbReference>
<dbReference type="RefSeq" id="WP_220165504.1">
    <property type="nucleotide sequence ID" value="NZ_CP080507.1"/>
</dbReference>
<proteinExistence type="predicted"/>
<keyword evidence="2" id="KW-0804">Transcription</keyword>
<dbReference type="Proteomes" id="UP000825051">
    <property type="component" value="Chromosome"/>
</dbReference>
<evidence type="ECO:0000256" key="2">
    <source>
        <dbReference type="ARBA" id="ARBA00023163"/>
    </source>
</evidence>
<evidence type="ECO:0000313" key="4">
    <source>
        <dbReference type="EMBL" id="QYM80387.1"/>
    </source>
</evidence>
<feature type="domain" description="HTH araC/xylS-type" evidence="3">
    <location>
        <begin position="175"/>
        <end position="273"/>
    </location>
</feature>
<keyword evidence="5" id="KW-1185">Reference proteome</keyword>
<reference evidence="4" key="1">
    <citation type="submission" date="2021-08" db="EMBL/GenBank/DDBJ databases">
        <title>Genome of a novel bacterium of the phylum Verrucomicrobia, Oleiharenicola sp. KSB-15.</title>
        <authorList>
            <person name="Chung J.-H."/>
            <person name="Ahn J.-H."/>
            <person name="Yoon Y."/>
            <person name="Kim D.-Y."/>
            <person name="An S.-H."/>
            <person name="Park I."/>
            <person name="Yeon J."/>
        </authorList>
    </citation>
    <scope>NUCLEOTIDE SEQUENCE</scope>
    <source>
        <strain evidence="4">KSB-15</strain>
    </source>
</reference>
<dbReference type="PANTHER" id="PTHR11019">
    <property type="entry name" value="HTH-TYPE TRANSCRIPTIONAL REGULATOR NIMR"/>
    <property type="match status" value="1"/>
</dbReference>
<dbReference type="PANTHER" id="PTHR11019:SF199">
    <property type="entry name" value="HTH-TYPE TRANSCRIPTIONAL REGULATOR NIMR"/>
    <property type="match status" value="1"/>
</dbReference>
<organism evidence="4 5">
    <name type="scientific">Horticoccus luteus</name>
    <dbReference type="NCBI Taxonomy" id="2862869"/>
    <lineage>
        <taxon>Bacteria</taxon>
        <taxon>Pseudomonadati</taxon>
        <taxon>Verrucomicrobiota</taxon>
        <taxon>Opitutia</taxon>
        <taxon>Opitutales</taxon>
        <taxon>Opitutaceae</taxon>
        <taxon>Horticoccus</taxon>
    </lineage>
</organism>
<dbReference type="SMART" id="SM00342">
    <property type="entry name" value="HTH_ARAC"/>
    <property type="match status" value="1"/>
</dbReference>
<name>A0A8F9TZJ0_9BACT</name>
<evidence type="ECO:0000259" key="3">
    <source>
        <dbReference type="PROSITE" id="PS01124"/>
    </source>
</evidence>
<dbReference type="InterPro" id="IPR018060">
    <property type="entry name" value="HTH_AraC"/>
</dbReference>